<dbReference type="SUPFAM" id="SSF51735">
    <property type="entry name" value="NAD(P)-binding Rossmann-fold domains"/>
    <property type="match status" value="1"/>
</dbReference>
<protein>
    <submittedName>
        <fullName evidence="2">Fatty acid desaturase</fullName>
    </submittedName>
</protein>
<proteinExistence type="predicted"/>
<dbReference type="HOGENOM" id="CLU_789480_0_0_6"/>
<dbReference type="RefSeq" id="WP_005003929.1">
    <property type="nucleotide sequence ID" value="NZ_CH672427.1"/>
</dbReference>
<organism evidence="2 3">
    <name type="scientific">Nitrococcus mobilis Nb-231</name>
    <dbReference type="NCBI Taxonomy" id="314278"/>
    <lineage>
        <taxon>Bacteria</taxon>
        <taxon>Pseudomonadati</taxon>
        <taxon>Pseudomonadota</taxon>
        <taxon>Gammaproteobacteria</taxon>
        <taxon>Chromatiales</taxon>
        <taxon>Ectothiorhodospiraceae</taxon>
        <taxon>Nitrococcus</taxon>
    </lineage>
</organism>
<feature type="domain" description="Thioester reductase (TE)" evidence="1">
    <location>
        <begin position="44"/>
        <end position="216"/>
    </location>
</feature>
<dbReference type="PANTHER" id="PTHR11011">
    <property type="entry name" value="MALE STERILITY PROTEIN 2-RELATED"/>
    <property type="match status" value="1"/>
</dbReference>
<dbReference type="Gene3D" id="3.40.50.720">
    <property type="entry name" value="NAD(P)-binding Rossmann-like Domain"/>
    <property type="match status" value="1"/>
</dbReference>
<accession>A4BL75</accession>
<dbReference type="GO" id="GO:0035336">
    <property type="term" value="P:long-chain fatty-acyl-CoA metabolic process"/>
    <property type="evidence" value="ECO:0007669"/>
    <property type="project" value="TreeGrafter"/>
</dbReference>
<evidence type="ECO:0000259" key="1">
    <source>
        <dbReference type="Pfam" id="PF07993"/>
    </source>
</evidence>
<dbReference type="eggNOG" id="COG3320">
    <property type="taxonomic scope" value="Bacteria"/>
</dbReference>
<dbReference type="EMBL" id="AAOF01000001">
    <property type="protein sequence ID" value="EAR23063.1"/>
    <property type="molecule type" value="Genomic_DNA"/>
</dbReference>
<dbReference type="AlphaFoldDB" id="A4BL75"/>
<dbReference type="InterPro" id="IPR026055">
    <property type="entry name" value="FAR"/>
</dbReference>
<dbReference type="Pfam" id="PF07993">
    <property type="entry name" value="NAD_binding_4"/>
    <property type="match status" value="1"/>
</dbReference>
<dbReference type="PANTHER" id="PTHR11011:SF45">
    <property type="entry name" value="FATTY ACYL-COA REDUCTASE CG8306-RELATED"/>
    <property type="match status" value="1"/>
</dbReference>
<comment type="caution">
    <text evidence="2">The sequence shown here is derived from an EMBL/GenBank/DDBJ whole genome shotgun (WGS) entry which is preliminary data.</text>
</comment>
<reference evidence="2 3" key="1">
    <citation type="submission" date="2006-02" db="EMBL/GenBank/DDBJ databases">
        <authorList>
            <person name="Waterbury J."/>
            <person name="Ferriera S."/>
            <person name="Johnson J."/>
            <person name="Kravitz S."/>
            <person name="Halpern A."/>
            <person name="Remington K."/>
            <person name="Beeson K."/>
            <person name="Tran B."/>
            <person name="Rogers Y.-H."/>
            <person name="Friedman R."/>
            <person name="Venter J.C."/>
        </authorList>
    </citation>
    <scope>NUCLEOTIDE SEQUENCE [LARGE SCALE GENOMIC DNA]</scope>
    <source>
        <strain evidence="2 3">Nb-231</strain>
    </source>
</reference>
<name>A4BL75_9GAMM</name>
<keyword evidence="3" id="KW-1185">Reference proteome</keyword>
<dbReference type="InterPro" id="IPR013120">
    <property type="entry name" value="FAR_NAD-bd"/>
</dbReference>
<dbReference type="GO" id="GO:0080019">
    <property type="term" value="F:alcohol-forming very long-chain fatty acyl-CoA reductase activity"/>
    <property type="evidence" value="ECO:0007669"/>
    <property type="project" value="InterPro"/>
</dbReference>
<gene>
    <name evidence="2" type="ORF">NB231_14623</name>
</gene>
<dbReference type="STRING" id="314278.NB231_14623"/>
<sequence>MSYGNAIITGASGLVGSAIVPEVAKLRPILSLGRSNQPIAGSNLPFIPIDLKQKNLGLADPKEVFKNAHFIIHCAADVRWNQSEQNALRSNTEATAELIDFAKRYAPRLQNFVYISTAFVDTLQKKPDKIPSLSDFNNAYEYSKYLAEEEVKNSGLPFTVIRPSIVMGRQSDGAVSRFLSIYQLVYLYNHNLLPFLVGNGDARLDIVSLDTVTEAIIWSLKNPSHSLGKTVYACSGIHAPTLETVISLGKRTVNRARQQAGLTPRGEVTIIDPQVFERFFLPIMRKSLPRNYEMVRQALECFRPYLNIHTCRKPEFAFISKHTTPLLLRSFTFWCEQRINKSAREYASKAL</sequence>
<evidence type="ECO:0000313" key="3">
    <source>
        <dbReference type="Proteomes" id="UP000003374"/>
    </source>
</evidence>
<dbReference type="Proteomes" id="UP000003374">
    <property type="component" value="Unassembled WGS sequence"/>
</dbReference>
<dbReference type="InterPro" id="IPR036291">
    <property type="entry name" value="NAD(P)-bd_dom_sf"/>
</dbReference>
<evidence type="ECO:0000313" key="2">
    <source>
        <dbReference type="EMBL" id="EAR23063.1"/>
    </source>
</evidence>
<dbReference type="OrthoDB" id="9776313at2"/>